<reference evidence="2 3" key="1">
    <citation type="submission" date="2023-06" db="EMBL/GenBank/DDBJ databases">
        <title>Whole genome sequence of Oscillatoria calcuttensis NRMC-F 0142.</title>
        <authorList>
            <person name="Shakena Fathima T."/>
            <person name="Muralitharan G."/>
            <person name="Thajuddin N."/>
        </authorList>
    </citation>
    <scope>NUCLEOTIDE SEQUENCE [LARGE SCALE GENOMIC DNA]</scope>
    <source>
        <strain evidence="2 3">NRMC-F 0142</strain>
    </source>
</reference>
<keyword evidence="3" id="KW-1185">Reference proteome</keyword>
<dbReference type="Proteomes" id="UP001230986">
    <property type="component" value="Unassembled WGS sequence"/>
</dbReference>
<comment type="caution">
    <text evidence="2">The sequence shown here is derived from an EMBL/GenBank/DDBJ whole genome shotgun (WGS) entry which is preliminary data.</text>
</comment>
<dbReference type="RefSeq" id="WP_284478347.1">
    <property type="nucleotide sequence ID" value="NZ_JASVEJ010000039.1"/>
</dbReference>
<evidence type="ECO:0000313" key="3">
    <source>
        <dbReference type="Proteomes" id="UP001230986"/>
    </source>
</evidence>
<gene>
    <name evidence="2" type="ORF">QQ055_10300</name>
</gene>
<organism evidence="2 3">
    <name type="scientific">Geitlerinema calcuttense NRMC-F 0142</name>
    <dbReference type="NCBI Taxonomy" id="2922238"/>
    <lineage>
        <taxon>Bacteria</taxon>
        <taxon>Bacillati</taxon>
        <taxon>Cyanobacteriota</taxon>
        <taxon>Cyanophyceae</taxon>
        <taxon>Geitlerinematales</taxon>
        <taxon>Geitlerinemataceae</taxon>
        <taxon>Geitlerinema</taxon>
    </lineage>
</organism>
<sequence>MRTTLDIPDTLYKQAKIRAVEMGTTLKDILLRGLERELSGNGASVAETPHQPYWANRRLLPEYEAALKEGAFSGGEDSTQIISNERDQR</sequence>
<feature type="region of interest" description="Disordered" evidence="1">
    <location>
        <begin position="70"/>
        <end position="89"/>
    </location>
</feature>
<evidence type="ECO:0000256" key="1">
    <source>
        <dbReference type="SAM" id="MobiDB-lite"/>
    </source>
</evidence>
<name>A0ABT7M2H8_9CYAN</name>
<proteinExistence type="predicted"/>
<evidence type="ECO:0000313" key="2">
    <source>
        <dbReference type="EMBL" id="MDL5057840.1"/>
    </source>
</evidence>
<accession>A0ABT7M2H8</accession>
<dbReference type="EMBL" id="JASVEJ010000039">
    <property type="protein sequence ID" value="MDL5057840.1"/>
    <property type="molecule type" value="Genomic_DNA"/>
</dbReference>
<protein>
    <recommendedName>
        <fullName evidence="4">DUF2191 domain-containing protein</fullName>
    </recommendedName>
</protein>
<evidence type="ECO:0008006" key="4">
    <source>
        <dbReference type="Google" id="ProtNLM"/>
    </source>
</evidence>